<protein>
    <recommendedName>
        <fullName evidence="3">STAS domain-containing protein</fullName>
    </recommendedName>
</protein>
<gene>
    <name evidence="1" type="ORF">PAA8504_01677</name>
</gene>
<sequence length="90" mass="9736">MIPPIKLPKTLKSADAEALRECLAAASGDAELDGTEVQALGGLCAQELLIFHKRQLKSNYTVRINASPELYDDLQLLGLADLAREKGESQ</sequence>
<dbReference type="Proteomes" id="UP000244912">
    <property type="component" value="Unassembled WGS sequence"/>
</dbReference>
<dbReference type="RefSeq" id="WP_146190466.1">
    <property type="nucleotide sequence ID" value="NZ_ONZF01000003.1"/>
</dbReference>
<accession>A0A2R8BUM3</accession>
<organism evidence="1 2">
    <name type="scientific">Palleronia abyssalis</name>
    <dbReference type="NCBI Taxonomy" id="1501240"/>
    <lineage>
        <taxon>Bacteria</taxon>
        <taxon>Pseudomonadati</taxon>
        <taxon>Pseudomonadota</taxon>
        <taxon>Alphaproteobacteria</taxon>
        <taxon>Rhodobacterales</taxon>
        <taxon>Roseobacteraceae</taxon>
        <taxon>Palleronia</taxon>
    </lineage>
</organism>
<reference evidence="1 2" key="1">
    <citation type="submission" date="2018-03" db="EMBL/GenBank/DDBJ databases">
        <authorList>
            <person name="Keele B.F."/>
        </authorList>
    </citation>
    <scope>NUCLEOTIDE SEQUENCE [LARGE SCALE GENOMIC DNA]</scope>
    <source>
        <strain evidence="1 2">CECT 8504</strain>
    </source>
</reference>
<dbReference type="OrthoDB" id="7280289at2"/>
<evidence type="ECO:0000313" key="2">
    <source>
        <dbReference type="Proteomes" id="UP000244912"/>
    </source>
</evidence>
<dbReference type="AlphaFoldDB" id="A0A2R8BUM3"/>
<name>A0A2R8BUM3_9RHOB</name>
<keyword evidence="2" id="KW-1185">Reference proteome</keyword>
<evidence type="ECO:0000313" key="1">
    <source>
        <dbReference type="EMBL" id="SPJ23859.1"/>
    </source>
</evidence>
<proteinExistence type="predicted"/>
<dbReference type="EMBL" id="ONZF01000003">
    <property type="protein sequence ID" value="SPJ23859.1"/>
    <property type="molecule type" value="Genomic_DNA"/>
</dbReference>
<evidence type="ECO:0008006" key="3">
    <source>
        <dbReference type="Google" id="ProtNLM"/>
    </source>
</evidence>